<dbReference type="Proteomes" id="UP000610203">
    <property type="component" value="Unassembled WGS sequence"/>
</dbReference>
<organism evidence="1 2">
    <name type="scientific">Psychrobacter glaciei</name>
    <dbReference type="NCBI Taxonomy" id="619771"/>
    <lineage>
        <taxon>Bacteria</taxon>
        <taxon>Pseudomonadati</taxon>
        <taxon>Pseudomonadota</taxon>
        <taxon>Gammaproteobacteria</taxon>
        <taxon>Moraxellales</taxon>
        <taxon>Moraxellaceae</taxon>
        <taxon>Psychrobacter</taxon>
    </lineage>
</organism>
<comment type="caution">
    <text evidence="1">The sequence shown here is derived from an EMBL/GenBank/DDBJ whole genome shotgun (WGS) entry which is preliminary data.</text>
</comment>
<evidence type="ECO:0008006" key="3">
    <source>
        <dbReference type="Google" id="ProtNLM"/>
    </source>
</evidence>
<evidence type="ECO:0000313" key="2">
    <source>
        <dbReference type="Proteomes" id="UP000610203"/>
    </source>
</evidence>
<keyword evidence="2" id="KW-1185">Reference proteome</keyword>
<accession>A0ABQ3GPH2</accession>
<reference evidence="2" key="1">
    <citation type="journal article" date="2019" name="Int. J. Syst. Evol. Microbiol.">
        <title>The Global Catalogue of Microorganisms (GCM) 10K type strain sequencing project: providing services to taxonomists for standard genome sequencing and annotation.</title>
        <authorList>
            <consortium name="The Broad Institute Genomics Platform"/>
            <consortium name="The Broad Institute Genome Sequencing Center for Infectious Disease"/>
            <person name="Wu L."/>
            <person name="Ma J."/>
        </authorList>
    </citation>
    <scope>NUCLEOTIDE SEQUENCE [LARGE SCALE GENOMIC DNA]</scope>
    <source>
        <strain evidence="2">KCTC 42280</strain>
    </source>
</reference>
<protein>
    <recommendedName>
        <fullName evidence="3">DUF934 domain-containing protein</fullName>
    </recommendedName>
</protein>
<name>A0ABQ3GPH2_9GAMM</name>
<evidence type="ECO:0000313" key="1">
    <source>
        <dbReference type="EMBL" id="GHD28487.1"/>
    </source>
</evidence>
<proteinExistence type="predicted"/>
<dbReference type="RefSeq" id="WP_010198042.1">
    <property type="nucleotide sequence ID" value="NZ_BMZR01000001.1"/>
</dbReference>
<dbReference type="EMBL" id="BMZR01000001">
    <property type="protein sequence ID" value="GHD28487.1"/>
    <property type="molecule type" value="Genomic_DNA"/>
</dbReference>
<gene>
    <name evidence="1" type="ORF">GCM10016272_07820</name>
</gene>
<dbReference type="Pfam" id="PF06073">
    <property type="entry name" value="DUF934"/>
    <property type="match status" value="1"/>
</dbReference>
<dbReference type="InterPro" id="IPR008318">
    <property type="entry name" value="UCP030820"/>
</dbReference>
<sequence length="198" mass="21447">MGNHHVLNSDGVDISQTDTWHALTTNEIPDGIALTEISLLETLQKQEKLDVVLPLADLLDAKGTLAGGLLQQVYELLGEHTSRLGVWITSDTDTDALAGLTDFLLKQDLIVIHVPAFTDGRGFSFAQTLRQLGFQGEIRMAGKFGRDQIAYLLRAGADTFVLSEHDMQSISDISQAFNALASSYDGRNAADLPMFSGA</sequence>